<sequence length="51" mass="5618">MVPSGLCTVTCCYPVGSYLWLNLISQSCQKLSAGLEHEEALTSRTMKDPRV</sequence>
<name>A0A0E9PDP9_ANGAN</name>
<accession>A0A0E9PDP9</accession>
<dbReference type="AlphaFoldDB" id="A0A0E9PDP9"/>
<reference evidence="1" key="2">
    <citation type="journal article" date="2015" name="Fish Shellfish Immunol.">
        <title>Early steps in the European eel (Anguilla anguilla)-Vibrio vulnificus interaction in the gills: Role of the RtxA13 toxin.</title>
        <authorList>
            <person name="Callol A."/>
            <person name="Pajuelo D."/>
            <person name="Ebbesson L."/>
            <person name="Teles M."/>
            <person name="MacKenzie S."/>
            <person name="Amaro C."/>
        </authorList>
    </citation>
    <scope>NUCLEOTIDE SEQUENCE</scope>
</reference>
<dbReference type="EMBL" id="GBXM01105846">
    <property type="protein sequence ID" value="JAH02731.1"/>
    <property type="molecule type" value="Transcribed_RNA"/>
</dbReference>
<evidence type="ECO:0000313" key="1">
    <source>
        <dbReference type="EMBL" id="JAH02731.1"/>
    </source>
</evidence>
<organism evidence="1">
    <name type="scientific">Anguilla anguilla</name>
    <name type="common">European freshwater eel</name>
    <name type="synonym">Muraena anguilla</name>
    <dbReference type="NCBI Taxonomy" id="7936"/>
    <lineage>
        <taxon>Eukaryota</taxon>
        <taxon>Metazoa</taxon>
        <taxon>Chordata</taxon>
        <taxon>Craniata</taxon>
        <taxon>Vertebrata</taxon>
        <taxon>Euteleostomi</taxon>
        <taxon>Actinopterygii</taxon>
        <taxon>Neopterygii</taxon>
        <taxon>Teleostei</taxon>
        <taxon>Anguilliformes</taxon>
        <taxon>Anguillidae</taxon>
        <taxon>Anguilla</taxon>
    </lineage>
</organism>
<protein>
    <submittedName>
        <fullName evidence="1">Uncharacterized protein</fullName>
    </submittedName>
</protein>
<reference evidence="1" key="1">
    <citation type="submission" date="2014-11" db="EMBL/GenBank/DDBJ databases">
        <authorList>
            <person name="Amaro Gonzalez C."/>
        </authorList>
    </citation>
    <scope>NUCLEOTIDE SEQUENCE</scope>
</reference>
<proteinExistence type="predicted"/>